<feature type="domain" description="Malic enzyme NAD-binding" evidence="18">
    <location>
        <begin position="294"/>
        <end position="555"/>
    </location>
</feature>
<evidence type="ECO:0000256" key="1">
    <source>
        <dbReference type="ARBA" id="ARBA00001911"/>
    </source>
</evidence>
<dbReference type="GO" id="GO:0016616">
    <property type="term" value="F:oxidoreductase activity, acting on the CH-OH group of donors, NAD or NADP as acceptor"/>
    <property type="evidence" value="ECO:0007669"/>
    <property type="project" value="InterPro"/>
</dbReference>
<evidence type="ECO:0000313" key="21">
    <source>
        <dbReference type="Proteomes" id="UP000000428"/>
    </source>
</evidence>
<keyword evidence="5 16" id="KW-0479">Metal-binding</keyword>
<evidence type="ECO:0000256" key="2">
    <source>
        <dbReference type="ARBA" id="ARBA00001936"/>
    </source>
</evidence>
<dbReference type="PRINTS" id="PR00072">
    <property type="entry name" value="MALOXRDTASE"/>
</dbReference>
<dbReference type="GO" id="GO:0043883">
    <property type="term" value="F:malolactic enzyme activity"/>
    <property type="evidence" value="ECO:0007669"/>
    <property type="project" value="UniProtKB-EC"/>
</dbReference>
<dbReference type="EMBL" id="BA000030">
    <property type="protein sequence ID" value="BAC69224.1"/>
    <property type="molecule type" value="Genomic_DNA"/>
</dbReference>
<evidence type="ECO:0000256" key="16">
    <source>
        <dbReference type="PIRSR" id="PIRSR000106-3"/>
    </source>
</evidence>
<dbReference type="InterPro" id="IPR036291">
    <property type="entry name" value="NAD(P)-bd_dom_sf"/>
</dbReference>
<dbReference type="InterPro" id="IPR015884">
    <property type="entry name" value="Malic_enzyme_CS"/>
</dbReference>
<evidence type="ECO:0000256" key="3">
    <source>
        <dbReference type="ARBA" id="ARBA00008785"/>
    </source>
</evidence>
<dbReference type="Pfam" id="PF03949">
    <property type="entry name" value="Malic_M"/>
    <property type="match status" value="1"/>
</dbReference>
<feature type="binding site" evidence="15">
    <location>
        <position position="487"/>
    </location>
    <ligand>
        <name>(S)-malate</name>
        <dbReference type="ChEBI" id="CHEBI:15589"/>
    </ligand>
</feature>
<evidence type="ECO:0000313" key="20">
    <source>
        <dbReference type="EMBL" id="BAC69224.1"/>
    </source>
</evidence>
<sequence>MHPCSPRLVGVPAPDRFGVLMGTQWNAVDGRIRTTARGHAVLNSPRLNRGTAFTRQERQELGLVGLVPPQVLTQDQQAARAYTQFRSQPNDLAKNVYLTALRDRNEVLFHRLLGDHLAEMLPIVYTPTVGTAIERYSYEYRRPRGVYLSVDAPEDIERTLRASGLGADDVDLIVATDGEAILGIGDWGVGGIDIAVGKLAVYTAAAGVDPARTLAVMLDVGTNRQELLDDPLYLGNRHPRVDRESYDAFIDAYVTAATELFPDALLHWEDFGPANARRILDRYREKVRTFNDDIQGTGAVNLAAVLSGVRAGGVPLRDHRVVLFGAGTAGIGIADQLRDALIADGLTPQEATDRIWAVDRHGLLAEDQQGLHDFQLRYVRRGAEIAGWRRDDALGGVPLAEVVDRVRPSVLIGASGQGGAFTEDIVRAMAAHTDRPIILPMSNPTRLAEAVPADLLTWTDGQALIATGSPFDPVEVDGVTHHIGQANNALVFPGLGLGAVVARAERITDGMLVASARAVAEQTDATAPGVPVLPLIDRLRDTSAAVAVAVARAAVEDGVARETVDDAVEERVRAAMWQPEYPPIEAV</sequence>
<reference evidence="20 21" key="3">
    <citation type="journal article" date="2014" name="J. Ind. Microbiol. Biotechnol.">
        <title>Genome mining of the Streptomyces avermitilis genome and development of genome-minimized hosts for heterologous expression of biosynthetic gene clusters.</title>
        <authorList>
            <person name="Ikeda H."/>
            <person name="Shin-ya K."/>
            <person name="Omura S."/>
        </authorList>
    </citation>
    <scope>NUCLEOTIDE SEQUENCE [LARGE SCALE GENOMIC DNA]</scope>
    <source>
        <strain evidence="21">ATCC 31267 / DSM 46492 / JCM 5070 / NBRC 14893 / NCIMB 12804 / NRRL 8165 / MA-4680</strain>
    </source>
</reference>
<dbReference type="SMART" id="SM01274">
    <property type="entry name" value="malic"/>
    <property type="match status" value="1"/>
</dbReference>
<dbReference type="InterPro" id="IPR037062">
    <property type="entry name" value="Malic_N_dom_sf"/>
</dbReference>
<dbReference type="Gene3D" id="3.40.50.720">
    <property type="entry name" value="NAD(P)-binding Rossmann-like Domain"/>
    <property type="match status" value="1"/>
</dbReference>
<dbReference type="GO" id="GO:0043464">
    <property type="term" value="P:malolactic fermentation"/>
    <property type="evidence" value="ECO:0007669"/>
    <property type="project" value="UniProtKB-ARBA"/>
</dbReference>
<dbReference type="InterPro" id="IPR046346">
    <property type="entry name" value="Aminoacid_DH-like_N_sf"/>
</dbReference>
<evidence type="ECO:0000256" key="4">
    <source>
        <dbReference type="ARBA" id="ARBA00011738"/>
    </source>
</evidence>
<comment type="cofactor">
    <cofactor evidence="16">
        <name>Mg(2+)</name>
        <dbReference type="ChEBI" id="CHEBI:18420"/>
    </cofactor>
    <cofactor evidence="16">
        <name>Mn(2+)</name>
        <dbReference type="ChEBI" id="CHEBI:29035"/>
    </cofactor>
    <text evidence="16">Divalent metal cations. Prefers magnesium or manganese.</text>
</comment>
<comment type="subunit">
    <text evidence="4">Homodimer.</text>
</comment>
<dbReference type="SUPFAM" id="SSF51735">
    <property type="entry name" value="NAD(P)-binding Rossmann-fold domains"/>
    <property type="match status" value="1"/>
</dbReference>
<keyword evidence="7" id="KW-0464">Manganese</keyword>
<dbReference type="PROSITE" id="PS00331">
    <property type="entry name" value="MALIC_ENZYMES"/>
    <property type="match status" value="1"/>
</dbReference>
<keyword evidence="6" id="KW-0520">NAD</keyword>
<dbReference type="FunFam" id="3.40.50.720:FF:000182">
    <property type="entry name" value="NAD-dependent malic enzyme"/>
    <property type="match status" value="1"/>
</dbReference>
<evidence type="ECO:0000259" key="19">
    <source>
        <dbReference type="SMART" id="SM01274"/>
    </source>
</evidence>
<protein>
    <recommendedName>
        <fullName evidence="12">Malolactic enzyme</fullName>
        <ecNumber evidence="10">4.1.1.101</ecNumber>
    </recommendedName>
    <alternativeName>
        <fullName evidence="13">Malic enzyme</fullName>
    </alternativeName>
    <alternativeName>
        <fullName evidence="11">Putative malate oxidoreductase [NAD]</fullName>
    </alternativeName>
</protein>
<dbReference type="PANTHER" id="PTHR23406:SF34">
    <property type="entry name" value="NAD-DEPENDENT MALIC ENZYME, MITOCHONDRIAL"/>
    <property type="match status" value="1"/>
</dbReference>
<keyword evidence="8" id="KW-0456">Lyase</keyword>
<dbReference type="GO" id="GO:0004470">
    <property type="term" value="F:malic enzyme activity"/>
    <property type="evidence" value="ECO:0007669"/>
    <property type="project" value="InterPro"/>
</dbReference>
<dbReference type="FunFam" id="3.40.50.10380:FF:000001">
    <property type="entry name" value="NAD-dependent malic enzyme"/>
    <property type="match status" value="1"/>
</dbReference>
<reference evidence="20 21" key="2">
    <citation type="journal article" date="2003" name="Nat. Biotechnol.">
        <title>Complete genome sequence and comparative analysis of the industrial microorganism Streptomyces avermitilis.</title>
        <authorList>
            <person name="Ikeda H."/>
            <person name="Ishikawa J."/>
            <person name="Hanamoto A."/>
            <person name="Shinose M."/>
            <person name="Kikuchi H."/>
            <person name="Shiba T."/>
            <person name="Sakaki Y."/>
            <person name="Hattori M."/>
            <person name="Omura S."/>
        </authorList>
    </citation>
    <scope>NUCLEOTIDE SEQUENCE [LARGE SCALE GENOMIC DNA]</scope>
    <source>
        <strain evidence="21">ATCC 31267 / DSM 46492 / JCM 5070 / NBRC 14893 / NCIMB 12804 / NRRL 8165 / MA-4680</strain>
    </source>
</reference>
<evidence type="ECO:0000256" key="9">
    <source>
        <dbReference type="ARBA" id="ARBA00051739"/>
    </source>
</evidence>
<keyword evidence="21" id="KW-1185">Reference proteome</keyword>
<reference evidence="20 21" key="1">
    <citation type="journal article" date="2001" name="Proc. Natl. Acad. Sci. U.S.A.">
        <title>Genome sequence of an industrial microorganism Streptomyces avermitilis: deducing the ability of producing secondary metabolites.</title>
        <authorList>
            <person name="Omura S."/>
            <person name="Ikeda H."/>
            <person name="Ishikawa J."/>
            <person name="Hanamoto A."/>
            <person name="Takahashi C."/>
            <person name="Shinose M."/>
            <person name="Takahashi Y."/>
            <person name="Horikawa H."/>
            <person name="Nakazawa H."/>
            <person name="Osonoe T."/>
            <person name="Kikuchi H."/>
            <person name="Shiba T."/>
            <person name="Sakaki Y."/>
            <person name="Hattori M."/>
        </authorList>
    </citation>
    <scope>NUCLEOTIDE SEQUENCE [LARGE SCALE GENOMIC DNA]</scope>
    <source>
        <strain evidence="21">ATCC 31267 / DSM 46492 / JCM 5070 / NBRC 14893 / NCIMB 12804 / NRRL 8165 / MA-4680</strain>
    </source>
</reference>
<evidence type="ECO:0000256" key="11">
    <source>
        <dbReference type="ARBA" id="ARBA00073308"/>
    </source>
</evidence>
<feature type="binding site" evidence="16">
    <location>
        <position position="293"/>
    </location>
    <ligand>
        <name>a divalent metal cation</name>
        <dbReference type="ChEBI" id="CHEBI:60240"/>
    </ligand>
</feature>
<dbReference type="InterPro" id="IPR001891">
    <property type="entry name" value="Malic_OxRdtase"/>
</dbReference>
<comment type="cofactor">
    <cofactor evidence="2">
        <name>Mn(2+)</name>
        <dbReference type="ChEBI" id="CHEBI:29035"/>
    </cofactor>
</comment>
<dbReference type="InterPro" id="IPR012302">
    <property type="entry name" value="Malic_NAD-bd"/>
</dbReference>
<name>Q82MY9_STRAW</name>
<evidence type="ECO:0000259" key="18">
    <source>
        <dbReference type="SMART" id="SM00919"/>
    </source>
</evidence>
<dbReference type="SMART" id="SM00919">
    <property type="entry name" value="Malic_M"/>
    <property type="match status" value="1"/>
</dbReference>
<dbReference type="NCBIfam" id="NF010052">
    <property type="entry name" value="PRK13529.1"/>
    <property type="match status" value="1"/>
</dbReference>
<dbReference type="PANTHER" id="PTHR23406">
    <property type="entry name" value="MALIC ENZYME-RELATED"/>
    <property type="match status" value="1"/>
</dbReference>
<dbReference type="InterPro" id="IPR012301">
    <property type="entry name" value="Malic_N_dom"/>
</dbReference>
<dbReference type="GO" id="GO:0006108">
    <property type="term" value="P:malate metabolic process"/>
    <property type="evidence" value="ECO:0007669"/>
    <property type="project" value="TreeGrafter"/>
</dbReference>
<dbReference type="Pfam" id="PF00390">
    <property type="entry name" value="malic"/>
    <property type="match status" value="1"/>
</dbReference>
<dbReference type="EC" id="4.1.1.101" evidence="10"/>
<dbReference type="KEGG" id="sma:SAVERM_1514"/>
<evidence type="ECO:0000256" key="7">
    <source>
        <dbReference type="ARBA" id="ARBA00023211"/>
    </source>
</evidence>
<comment type="catalytic activity">
    <reaction evidence="9">
        <text>(S)-malate + H(+) = (S)-lactate + CO2</text>
        <dbReference type="Rhea" id="RHEA:46276"/>
        <dbReference type="ChEBI" id="CHEBI:15378"/>
        <dbReference type="ChEBI" id="CHEBI:15589"/>
        <dbReference type="ChEBI" id="CHEBI:16526"/>
        <dbReference type="ChEBI" id="CHEBI:16651"/>
        <dbReference type="EC" id="4.1.1.101"/>
    </reaction>
</comment>
<feature type="binding site" evidence="15">
    <location>
        <position position="443"/>
    </location>
    <ligand>
        <name>(S)-malate</name>
        <dbReference type="ChEBI" id="CHEBI:15589"/>
    </ligand>
</feature>
<evidence type="ECO:0000256" key="13">
    <source>
        <dbReference type="ARBA" id="ARBA00082317"/>
    </source>
</evidence>
<dbReference type="SUPFAM" id="SSF53223">
    <property type="entry name" value="Aminoacid dehydrogenase-like, N-terminal domain"/>
    <property type="match status" value="1"/>
</dbReference>
<feature type="active site" description="Proton donor" evidence="14">
    <location>
        <position position="125"/>
    </location>
</feature>
<comment type="similarity">
    <text evidence="3 17">Belongs to the malic enzymes family.</text>
</comment>
<feature type="domain" description="Malic enzyme N-terminal" evidence="19">
    <location>
        <begin position="102"/>
        <end position="284"/>
    </location>
</feature>
<evidence type="ECO:0000256" key="14">
    <source>
        <dbReference type="PIRSR" id="PIRSR000106-1"/>
    </source>
</evidence>
<organism evidence="20 21">
    <name type="scientific">Streptomyces avermitilis (strain ATCC 31267 / DSM 46492 / JCM 5070 / NBRC 14893 / NCIMB 12804 / NRRL 8165 / MA-4680)</name>
    <dbReference type="NCBI Taxonomy" id="227882"/>
    <lineage>
        <taxon>Bacteria</taxon>
        <taxon>Bacillati</taxon>
        <taxon>Actinomycetota</taxon>
        <taxon>Actinomycetes</taxon>
        <taxon>Kitasatosporales</taxon>
        <taxon>Streptomycetaceae</taxon>
        <taxon>Streptomyces</taxon>
    </lineage>
</organism>
<feature type="binding site" evidence="16">
    <location>
        <position position="269"/>
    </location>
    <ligand>
        <name>a divalent metal cation</name>
        <dbReference type="ChEBI" id="CHEBI:60240"/>
    </ligand>
</feature>
<dbReference type="CDD" id="cd05312">
    <property type="entry name" value="NAD_bind_1_malic_enz"/>
    <property type="match status" value="1"/>
</dbReference>
<dbReference type="eggNOG" id="COG0281">
    <property type="taxonomic scope" value="Bacteria"/>
</dbReference>
<evidence type="ECO:0000256" key="6">
    <source>
        <dbReference type="ARBA" id="ARBA00023027"/>
    </source>
</evidence>
<evidence type="ECO:0000256" key="17">
    <source>
        <dbReference type="RuleBase" id="RU003427"/>
    </source>
</evidence>
<comment type="cofactor">
    <cofactor evidence="1">
        <name>NAD(+)</name>
        <dbReference type="ChEBI" id="CHEBI:57540"/>
    </cofactor>
</comment>
<dbReference type="PIRSF" id="PIRSF000106">
    <property type="entry name" value="ME"/>
    <property type="match status" value="1"/>
</dbReference>
<proteinExistence type="inferred from homology"/>
<feature type="active site" description="Proton acceptor" evidence="14">
    <location>
        <position position="198"/>
    </location>
</feature>
<evidence type="ECO:0000256" key="5">
    <source>
        <dbReference type="ARBA" id="ARBA00022723"/>
    </source>
</evidence>
<dbReference type="AlphaFoldDB" id="Q82MY9"/>
<dbReference type="Gene3D" id="3.40.50.10380">
    <property type="entry name" value="Malic enzyme, N-terminal domain"/>
    <property type="match status" value="1"/>
</dbReference>
<gene>
    <name evidence="20" type="primary">maeA1</name>
    <name evidence="20" type="ORF">SAVERM_1514</name>
</gene>
<evidence type="ECO:0000256" key="15">
    <source>
        <dbReference type="PIRSR" id="PIRSR000106-2"/>
    </source>
</evidence>
<evidence type="ECO:0000256" key="12">
    <source>
        <dbReference type="ARBA" id="ARBA00074565"/>
    </source>
</evidence>
<evidence type="ECO:0000256" key="10">
    <source>
        <dbReference type="ARBA" id="ARBA00066983"/>
    </source>
</evidence>
<dbReference type="HOGENOM" id="CLU_011405_5_2_11"/>
<dbReference type="GO" id="GO:0051287">
    <property type="term" value="F:NAD binding"/>
    <property type="evidence" value="ECO:0007669"/>
    <property type="project" value="InterPro"/>
</dbReference>
<dbReference type="Proteomes" id="UP000000428">
    <property type="component" value="Chromosome"/>
</dbReference>
<dbReference type="GO" id="GO:0005829">
    <property type="term" value="C:cytosol"/>
    <property type="evidence" value="ECO:0007669"/>
    <property type="project" value="TreeGrafter"/>
</dbReference>
<evidence type="ECO:0000256" key="8">
    <source>
        <dbReference type="ARBA" id="ARBA00023239"/>
    </source>
</evidence>
<accession>Q82MY9</accession>
<dbReference type="GO" id="GO:0030145">
    <property type="term" value="F:manganese ion binding"/>
    <property type="evidence" value="ECO:0007669"/>
    <property type="project" value="UniProtKB-ARBA"/>
</dbReference>
<feature type="binding site" evidence="16">
    <location>
        <position position="270"/>
    </location>
    <ligand>
        <name>a divalent metal cation</name>
        <dbReference type="ChEBI" id="CHEBI:60240"/>
    </ligand>
</feature>